<reference evidence="1 2" key="1">
    <citation type="submission" date="2020-05" db="EMBL/GenBank/DDBJ databases">
        <title>Draft Genome Sequence of Ochrobactrum soli Isolated from Stable Fly Gut.</title>
        <authorList>
            <person name="Pileggi M.T."/>
            <person name="Vazhakkala L.J."/>
            <person name="Wong C.N."/>
        </authorList>
    </citation>
    <scope>NUCLEOTIDE SEQUENCE [LARGE SCALE GENOMIC DNA]</scope>
    <source>
        <strain evidence="1 2">MTP-C0764</strain>
    </source>
</reference>
<dbReference type="EMBL" id="JABFCY010000020">
    <property type="protein sequence ID" value="NNU63187.1"/>
    <property type="molecule type" value="Genomic_DNA"/>
</dbReference>
<dbReference type="RefSeq" id="WP_121539285.1">
    <property type="nucleotide sequence ID" value="NZ_JABFCY010000020.1"/>
</dbReference>
<dbReference type="AlphaFoldDB" id="A0A849KTP5"/>
<evidence type="ECO:0000313" key="2">
    <source>
        <dbReference type="Proteomes" id="UP000574931"/>
    </source>
</evidence>
<comment type="caution">
    <text evidence="1">The sequence shown here is derived from an EMBL/GenBank/DDBJ whole genome shotgun (WGS) entry which is preliminary data.</text>
</comment>
<organism evidence="1 2">
    <name type="scientific">Ochrobactrum soli</name>
    <dbReference type="NCBI Taxonomy" id="2448455"/>
    <lineage>
        <taxon>Bacteria</taxon>
        <taxon>Pseudomonadati</taxon>
        <taxon>Pseudomonadota</taxon>
        <taxon>Alphaproteobacteria</taxon>
        <taxon>Hyphomicrobiales</taxon>
        <taxon>Brucellaceae</taxon>
        <taxon>Brucella/Ochrobactrum group</taxon>
        <taxon>Ochrobactrum</taxon>
    </lineage>
</organism>
<dbReference type="Proteomes" id="UP000574931">
    <property type="component" value="Unassembled WGS sequence"/>
</dbReference>
<name>A0A849KTP5_9HYPH</name>
<keyword evidence="2" id="KW-1185">Reference proteome</keyword>
<sequence>MPFFNEASRVYNTIEVTFLRSCYTNAAIILEESDQNYSAHELASCIILLYERGLRDQSYISELAANLAHLRYSRRHQMDRANSNNLFGTFA</sequence>
<protein>
    <submittedName>
        <fullName evidence="1">Uncharacterized protein</fullName>
    </submittedName>
</protein>
<evidence type="ECO:0000313" key="1">
    <source>
        <dbReference type="EMBL" id="NNU63187.1"/>
    </source>
</evidence>
<gene>
    <name evidence="1" type="ORF">HKX02_23455</name>
</gene>
<accession>A0A849KTP5</accession>
<proteinExistence type="predicted"/>